<dbReference type="EMBL" id="CP029543">
    <property type="protein sequence ID" value="AWV47224.1"/>
    <property type="molecule type" value="Genomic_DNA"/>
</dbReference>
<keyword evidence="1" id="KW-1133">Transmembrane helix</keyword>
<proteinExistence type="predicted"/>
<reference evidence="2 3" key="1">
    <citation type="submission" date="2018-05" db="EMBL/GenBank/DDBJ databases">
        <title>Evolution of small genomes with special reference to Mycobacterium leprae.</title>
        <authorList>
            <person name="Mohanty P.S."/>
            <person name="Bansal A.K."/>
            <person name="Gupta U.D."/>
            <person name="Naaz F."/>
            <person name="Dwivedi V.D."/>
            <person name="Singh H."/>
            <person name="Gupta G."/>
            <person name="Sharma S."/>
            <person name="Arora M."/>
        </authorList>
    </citation>
    <scope>NUCLEOTIDE SEQUENCE [LARGE SCALE GENOMIC DNA]</scope>
    <source>
        <strain evidence="2 3">MRHRU-235-G</strain>
    </source>
</reference>
<name>A0AAD0KPW4_MYCLR</name>
<protein>
    <submittedName>
        <fullName evidence="2">Uncharacterized protein</fullName>
    </submittedName>
</protein>
<organism evidence="2 3">
    <name type="scientific">Mycobacterium leprae</name>
    <dbReference type="NCBI Taxonomy" id="1769"/>
    <lineage>
        <taxon>Bacteria</taxon>
        <taxon>Bacillati</taxon>
        <taxon>Actinomycetota</taxon>
        <taxon>Actinomycetes</taxon>
        <taxon>Mycobacteriales</taxon>
        <taxon>Mycobacteriaceae</taxon>
        <taxon>Mycobacterium</taxon>
    </lineage>
</organism>
<dbReference type="Proteomes" id="UP000249682">
    <property type="component" value="Chromosome"/>
</dbReference>
<feature type="transmembrane region" description="Helical" evidence="1">
    <location>
        <begin position="26"/>
        <end position="46"/>
    </location>
</feature>
<accession>A0AAD0KPW4</accession>
<dbReference type="AlphaFoldDB" id="A0AAD0KPW4"/>
<sequence>MTVDYTNDSATHVHAEKRSIERTVHAFAVSIILDWLAICVVLTVFVPSLEVVEQGAFGTLVRCSTKGMPIV</sequence>
<gene>
    <name evidence="2" type="ORF">DIJ64_01370</name>
</gene>
<keyword evidence="1" id="KW-0812">Transmembrane</keyword>
<evidence type="ECO:0000313" key="3">
    <source>
        <dbReference type="Proteomes" id="UP000249682"/>
    </source>
</evidence>
<evidence type="ECO:0000313" key="2">
    <source>
        <dbReference type="EMBL" id="AWV47224.1"/>
    </source>
</evidence>
<keyword evidence="1" id="KW-0472">Membrane</keyword>
<evidence type="ECO:0000256" key="1">
    <source>
        <dbReference type="SAM" id="Phobius"/>
    </source>
</evidence>